<evidence type="ECO:0000313" key="2">
    <source>
        <dbReference type="Proteomes" id="UP000282597"/>
    </source>
</evidence>
<protein>
    <submittedName>
        <fullName evidence="1">Uncharacterized protein</fullName>
    </submittedName>
</protein>
<name>A0A2Z6EUM3_9BURK</name>
<dbReference type="AlphaFoldDB" id="A0A2Z6EUM3"/>
<evidence type="ECO:0000313" key="1">
    <source>
        <dbReference type="EMBL" id="BBE08785.1"/>
    </source>
</evidence>
<accession>A0A2Z6EUM3</accession>
<sequence>MTKRLPPDAEKLIGLCLASYVSGSRTEDRFWEAQTDALVAKILRQGNQAALDAALERLQQNHPGAYSVLADIADAHSESLSISHENRQWDAILIAAPVLAWTRYTIPLGPLKADTVNALHTHLQAHILADGVRLALAPYLYSIDQLPEQQIETYRLTQQFAQAALERRQIQLPLNLRELPELAPVLADPRFLLAVATAPAGQALFRWQEEESGIRIERSDCLKQWAAQGGANFAQALPGCELECLLPDAYHAACRTADEKIRPHTLRTAVRYLNDTLAPNANGLRAVIAGFGEHRVDEYRIGFTQRGDNAVLYGIVWPLYGHEDIAALAAEQDETANSPLDDIIALLKEANIVDIRRHAGRFDPEYCEDCNGPLYANPLGEIVHAEMPADIEPAQPHFH</sequence>
<dbReference type="EMBL" id="AP018150">
    <property type="protein sequence ID" value="BBE08785.1"/>
    <property type="molecule type" value="Genomic_DNA"/>
</dbReference>
<dbReference type="Proteomes" id="UP000282597">
    <property type="component" value="Chromosome"/>
</dbReference>
<dbReference type="InterPro" id="IPR021292">
    <property type="entry name" value="DUF2863"/>
</dbReference>
<dbReference type="Pfam" id="PF11062">
    <property type="entry name" value="DUF2863"/>
    <property type="match status" value="1"/>
</dbReference>
<reference evidence="1 2" key="1">
    <citation type="journal article" date="2018" name="Microbes Environ.">
        <title>Comparative Genomic Insights into Endofungal Lifestyles of Two Bacterial Endosymbionts, Mycoavidus cysteinexigens and Burkholderia rhizoxinica.</title>
        <authorList>
            <person name="Sharmin D."/>
            <person name="Guo Y."/>
            <person name="Nishizawa T."/>
            <person name="Ohshima S."/>
            <person name="Sato Y."/>
            <person name="Takashima Y."/>
            <person name="Narisawa K."/>
            <person name="Ohta H."/>
        </authorList>
    </citation>
    <scope>NUCLEOTIDE SEQUENCE [LARGE SCALE GENOMIC DNA]</scope>
    <source>
        <strain evidence="1 2">B1-EB</strain>
    </source>
</reference>
<gene>
    <name evidence="1" type="ORF">MCB1EB_0624</name>
</gene>
<proteinExistence type="predicted"/>
<organism evidence="1 2">
    <name type="scientific">Mycoavidus cysteinexigens</name>
    <dbReference type="NCBI Taxonomy" id="1553431"/>
    <lineage>
        <taxon>Bacteria</taxon>
        <taxon>Pseudomonadati</taxon>
        <taxon>Pseudomonadota</taxon>
        <taxon>Betaproteobacteria</taxon>
        <taxon>Burkholderiales</taxon>
        <taxon>Burkholderiaceae</taxon>
        <taxon>Mycoavidus</taxon>
    </lineage>
</organism>
<dbReference type="KEGG" id="mcys:MCB1EB_0624"/>
<keyword evidence="2" id="KW-1185">Reference proteome</keyword>